<keyword evidence="4" id="KW-0436">Ligase</keyword>
<dbReference type="InterPro" id="IPR005481">
    <property type="entry name" value="BC-like_N"/>
</dbReference>
<dbReference type="PROSITE" id="PS00867">
    <property type="entry name" value="CPSASE_2"/>
    <property type="match status" value="1"/>
</dbReference>
<dbReference type="PROSITE" id="PS50975">
    <property type="entry name" value="ATP_GRASP"/>
    <property type="match status" value="1"/>
</dbReference>
<keyword evidence="7" id="KW-0092">Biotin</keyword>
<dbReference type="InterPro" id="IPR005482">
    <property type="entry name" value="Biotin_COase_C"/>
</dbReference>
<dbReference type="Gene3D" id="3.30.1490.20">
    <property type="entry name" value="ATP-grasp fold, A domain"/>
    <property type="match status" value="1"/>
</dbReference>
<feature type="domain" description="Lipoyl-binding" evidence="10">
    <location>
        <begin position="483"/>
        <end position="561"/>
    </location>
</feature>
<dbReference type="OrthoDB" id="9763189at2"/>
<evidence type="ECO:0000256" key="9">
    <source>
        <dbReference type="PROSITE-ProRule" id="PRU00409"/>
    </source>
</evidence>
<dbReference type="SMART" id="SM00878">
    <property type="entry name" value="Biotin_carb_C"/>
    <property type="match status" value="1"/>
</dbReference>
<evidence type="ECO:0000259" key="14">
    <source>
        <dbReference type="PROSITE" id="PS50989"/>
    </source>
</evidence>
<organism evidence="15 16">
    <name type="scientific">Phreatobacter aquaticus</name>
    <dbReference type="NCBI Taxonomy" id="2570229"/>
    <lineage>
        <taxon>Bacteria</taxon>
        <taxon>Pseudomonadati</taxon>
        <taxon>Pseudomonadota</taxon>
        <taxon>Alphaproteobacteria</taxon>
        <taxon>Hyphomicrobiales</taxon>
        <taxon>Phreatobacteraceae</taxon>
        <taxon>Phreatobacter</taxon>
    </lineage>
</organism>
<dbReference type="InterPro" id="IPR013815">
    <property type="entry name" value="ATP_grasp_subdomain_1"/>
</dbReference>
<evidence type="ECO:0000256" key="1">
    <source>
        <dbReference type="ARBA" id="ARBA00001953"/>
    </source>
</evidence>
<dbReference type="Gene3D" id="2.40.50.100">
    <property type="match status" value="1"/>
</dbReference>
<dbReference type="PROSITE" id="PS50989">
    <property type="entry name" value="COA_CT_CTER"/>
    <property type="match status" value="1"/>
</dbReference>
<dbReference type="GO" id="GO:0046872">
    <property type="term" value="F:metal ion binding"/>
    <property type="evidence" value="ECO:0007669"/>
    <property type="project" value="InterPro"/>
</dbReference>
<accession>A0A4D7QJM2</accession>
<dbReference type="GO" id="GO:0005524">
    <property type="term" value="F:ATP binding"/>
    <property type="evidence" value="ECO:0007669"/>
    <property type="project" value="UniProtKB-UniRule"/>
</dbReference>
<dbReference type="PROSITE" id="PS50980">
    <property type="entry name" value="COA_CT_NTER"/>
    <property type="match status" value="1"/>
</dbReference>
<dbReference type="SUPFAM" id="SSF52440">
    <property type="entry name" value="PreATP-grasp domain"/>
    <property type="match status" value="1"/>
</dbReference>
<gene>
    <name evidence="15" type="ORF">E8L99_09165</name>
</gene>
<feature type="domain" description="ATP-grasp" evidence="11">
    <location>
        <begin position="123"/>
        <end position="321"/>
    </location>
</feature>
<evidence type="ECO:0000256" key="2">
    <source>
        <dbReference type="ARBA" id="ARBA00004956"/>
    </source>
</evidence>
<evidence type="ECO:0000259" key="10">
    <source>
        <dbReference type="PROSITE" id="PS50968"/>
    </source>
</evidence>
<dbReference type="PANTHER" id="PTHR48095">
    <property type="entry name" value="PYRUVATE CARBOXYLASE SUBUNIT A"/>
    <property type="match status" value="1"/>
</dbReference>
<dbReference type="PROSITE" id="PS50979">
    <property type="entry name" value="BC"/>
    <property type="match status" value="1"/>
</dbReference>
<dbReference type="GO" id="GO:2001295">
    <property type="term" value="P:malonyl-CoA biosynthetic process"/>
    <property type="evidence" value="ECO:0007669"/>
    <property type="project" value="UniProtKB-UniPathway"/>
</dbReference>
<dbReference type="InterPro" id="IPR016185">
    <property type="entry name" value="PreATP-grasp_dom_sf"/>
</dbReference>
<dbReference type="InterPro" id="IPR011761">
    <property type="entry name" value="ATP-grasp"/>
</dbReference>
<dbReference type="InterPro" id="IPR000089">
    <property type="entry name" value="Biotin_lipoyl"/>
</dbReference>
<dbReference type="Pfam" id="PF00364">
    <property type="entry name" value="Biotin_lipoyl"/>
    <property type="match status" value="1"/>
</dbReference>
<dbReference type="Gene3D" id="3.30.470.20">
    <property type="entry name" value="ATP-grasp fold, B domain"/>
    <property type="match status" value="1"/>
</dbReference>
<dbReference type="UniPathway" id="UPA00655">
    <property type="reaction ID" value="UER00711"/>
</dbReference>
<dbReference type="SUPFAM" id="SSF51246">
    <property type="entry name" value="Rudiment single hybrid motif"/>
    <property type="match status" value="1"/>
</dbReference>
<dbReference type="Gene3D" id="3.40.50.20">
    <property type="match status" value="1"/>
</dbReference>
<evidence type="ECO:0000259" key="11">
    <source>
        <dbReference type="PROSITE" id="PS50975"/>
    </source>
</evidence>
<keyword evidence="6 9" id="KW-0067">ATP-binding</keyword>
<reference evidence="15 16" key="1">
    <citation type="submission" date="2019-04" db="EMBL/GenBank/DDBJ databases">
        <title>Phreatobacter aquaticus sp. nov.</title>
        <authorList>
            <person name="Choi A."/>
            <person name="Baek K."/>
        </authorList>
    </citation>
    <scope>NUCLEOTIDE SEQUENCE [LARGE SCALE GENOMIC DNA]</scope>
    <source>
        <strain evidence="15 16">NMCR1094</strain>
    </source>
</reference>
<dbReference type="Pfam" id="PF02786">
    <property type="entry name" value="CPSase_L_D2"/>
    <property type="match status" value="1"/>
</dbReference>
<dbReference type="Pfam" id="PF02785">
    <property type="entry name" value="Biotin_carb_C"/>
    <property type="match status" value="1"/>
</dbReference>
<proteinExistence type="predicted"/>
<dbReference type="SUPFAM" id="SSF51230">
    <property type="entry name" value="Single hybrid motif"/>
    <property type="match status" value="1"/>
</dbReference>
<dbReference type="InterPro" id="IPR011054">
    <property type="entry name" value="Rudment_hybrid_motif"/>
</dbReference>
<dbReference type="EC" id="6.4.1.2" evidence="3"/>
<name>A0A4D7QJM2_9HYPH</name>
<dbReference type="InterPro" id="IPR011764">
    <property type="entry name" value="Biotin_carboxylation_dom"/>
</dbReference>
<dbReference type="CDD" id="cd06850">
    <property type="entry name" value="biotinyl_domain"/>
    <property type="match status" value="1"/>
</dbReference>
<dbReference type="GO" id="GO:0003989">
    <property type="term" value="F:acetyl-CoA carboxylase activity"/>
    <property type="evidence" value="ECO:0007669"/>
    <property type="project" value="UniProtKB-EC"/>
</dbReference>
<evidence type="ECO:0000259" key="13">
    <source>
        <dbReference type="PROSITE" id="PS50980"/>
    </source>
</evidence>
<feature type="domain" description="CoA carboxyltransferase N-terminal" evidence="13">
    <location>
        <begin position="579"/>
        <end position="846"/>
    </location>
</feature>
<sequence length="1097" mass="116253">MTHPMFRRLLISNRGEVAIRIARAASELGIGTVAVYAPEDTTSLHVSRADEAVQLPGSGAAAYLDVDAVVGAALATGCDAIHPGYGFLSENAVLARACASAGITFIGPSPETLERFGDKAEARRLAREAGVPLAAGTEGATSLAEAEAFMASLGGRPVMVKALAGGGGRGMRMVERAEDLAEAYRRAGSEARAAFGSDALYVEELIRPARHIEVQVAGDRSGAIVHLFERECSLQRRHQKLVEIAPAPNLAPALRDAVCAAALTLARAARVVTLTTVEFLVDEAQNRFVFMEANPRLQVEHTVTEEVTGVDLVQTQIRLAAGETLAGLGLAQADIATRGMAVQVRVNMERVAADGSAVPTGGTLSAFDPPGGAGIRIETFGYSGYRTTTSFDSLLAKVVALAPSGRWDDARAKVARALSEFRIAGVETNRSFLQNLLDDPDVMAGHFDTGLVERRAAGLTAGAKQVDRFSASMPVAADQALRASALSGPDGTEPIISPTGGRIVSIEVAEGALVAIGAPVAIIEAMKMEHVVHATIAGIVRLVARAAGENVDADDPLLHVEPAEVEAAASDTAAHDPDYVRPDLAELRQRQAELLDENRPKAVARRRKTGQRTARENMDDLCDEGTFLEYGAFVLAAQRRRRSVEELREMSPTDGLITGIGAVNGHLFEDDAARCILMSYDYTVFAGTQGFMNHKKMDRMFRIAQEQRLPVVVFAEGGGGRPGETDHMGVSGLDVPTFRMLAALSGLAPTIAIVSGRCFAGNAAVAGCCDVIIATENANLGMGGPAMIEGGGLGVFAPEEVGPMSVQAPNGVVDILVKDEAEAVDAAKRYLSYFQGPVADWTCADQDRLRAAIPENRLRAYDIREVIQLLCDTGSVLELRPSHGVGMITALVRVEGRPMGLIANNPRHLGGAIDAEGAEKGARFLELCEGYGLPVLSLCDTPGFMVGPEAEKTALVRRVARLFLSGANLSVPLLTIVLRKGYGLGAQGMAAGTFSAPMFIVSWPTGEFGGMGIEGAVRLGYRNELAAITDPVAREATYQRHVDELYQLGKAINMASFLEIDGVIDPTDSRHWIVRGLKSAARPERTAGKRRPFIAPR</sequence>
<keyword evidence="16" id="KW-1185">Reference proteome</keyword>
<dbReference type="InterPro" id="IPR011763">
    <property type="entry name" value="COA_CT_C"/>
</dbReference>
<evidence type="ECO:0000256" key="3">
    <source>
        <dbReference type="ARBA" id="ARBA00013058"/>
    </source>
</evidence>
<comment type="pathway">
    <text evidence="2">Lipid metabolism; malonyl-CoA biosynthesis; malonyl-CoA from acetyl-CoA: step 1/1.</text>
</comment>
<dbReference type="InterPro" id="IPR011053">
    <property type="entry name" value="Single_hybrid_motif"/>
</dbReference>
<dbReference type="EMBL" id="CP039865">
    <property type="protein sequence ID" value="QCK85919.1"/>
    <property type="molecule type" value="Genomic_DNA"/>
</dbReference>
<evidence type="ECO:0000256" key="6">
    <source>
        <dbReference type="ARBA" id="ARBA00022840"/>
    </source>
</evidence>
<dbReference type="PANTHER" id="PTHR48095:SF5">
    <property type="entry name" value="BLL7292 PROTEIN"/>
    <property type="match status" value="1"/>
</dbReference>
<dbReference type="Pfam" id="PF00289">
    <property type="entry name" value="Biotin_carb_N"/>
    <property type="match status" value="1"/>
</dbReference>
<evidence type="ECO:0000313" key="16">
    <source>
        <dbReference type="Proteomes" id="UP000298588"/>
    </source>
</evidence>
<comment type="cofactor">
    <cofactor evidence="1">
        <name>biotin</name>
        <dbReference type="ChEBI" id="CHEBI:57586"/>
    </cofactor>
</comment>
<dbReference type="Pfam" id="PF01039">
    <property type="entry name" value="Carboxyl_trans"/>
    <property type="match status" value="1"/>
</dbReference>
<keyword evidence="5 9" id="KW-0547">Nucleotide-binding</keyword>
<feature type="domain" description="CoA carboxyltransferase C-terminal" evidence="14">
    <location>
        <begin position="845"/>
        <end position="1079"/>
    </location>
</feature>
<dbReference type="InterPro" id="IPR034733">
    <property type="entry name" value="AcCoA_carboxyl_beta"/>
</dbReference>
<dbReference type="Gene3D" id="3.90.226.10">
    <property type="entry name" value="2-enoyl-CoA Hydratase, Chain A, domain 1"/>
    <property type="match status" value="2"/>
</dbReference>
<feature type="domain" description="Biotin carboxylation" evidence="12">
    <location>
        <begin position="5"/>
        <end position="457"/>
    </location>
</feature>
<evidence type="ECO:0000256" key="5">
    <source>
        <dbReference type="ARBA" id="ARBA00022741"/>
    </source>
</evidence>
<dbReference type="InterPro" id="IPR005479">
    <property type="entry name" value="CPAse_ATP-bd"/>
</dbReference>
<dbReference type="InterPro" id="IPR011762">
    <property type="entry name" value="COA_CT_N"/>
</dbReference>
<evidence type="ECO:0000256" key="7">
    <source>
        <dbReference type="ARBA" id="ARBA00023267"/>
    </source>
</evidence>
<dbReference type="KEGG" id="paqt:E8L99_09165"/>
<evidence type="ECO:0000256" key="4">
    <source>
        <dbReference type="ARBA" id="ARBA00022598"/>
    </source>
</evidence>
<dbReference type="SUPFAM" id="SSF56059">
    <property type="entry name" value="Glutathione synthetase ATP-binding domain-like"/>
    <property type="match status" value="1"/>
</dbReference>
<dbReference type="SUPFAM" id="SSF52096">
    <property type="entry name" value="ClpP/crotonase"/>
    <property type="match status" value="2"/>
</dbReference>
<evidence type="ECO:0000256" key="8">
    <source>
        <dbReference type="ARBA" id="ARBA00023268"/>
    </source>
</evidence>
<dbReference type="PROSITE" id="PS50968">
    <property type="entry name" value="BIOTINYL_LIPOYL"/>
    <property type="match status" value="1"/>
</dbReference>
<dbReference type="Proteomes" id="UP000298588">
    <property type="component" value="Chromosome"/>
</dbReference>
<protein>
    <recommendedName>
        <fullName evidence="3">acetyl-CoA carboxylase</fullName>
        <ecNumber evidence="3">6.4.1.2</ecNumber>
    </recommendedName>
</protein>
<evidence type="ECO:0000259" key="12">
    <source>
        <dbReference type="PROSITE" id="PS50979"/>
    </source>
</evidence>
<evidence type="ECO:0000313" key="15">
    <source>
        <dbReference type="EMBL" id="QCK85919.1"/>
    </source>
</evidence>
<dbReference type="InterPro" id="IPR029045">
    <property type="entry name" value="ClpP/crotonase-like_dom_sf"/>
</dbReference>
<dbReference type="InterPro" id="IPR051602">
    <property type="entry name" value="ACC_Biotin_Carboxylase"/>
</dbReference>
<keyword evidence="8" id="KW-0511">Multifunctional enzyme</keyword>
<dbReference type="AlphaFoldDB" id="A0A4D7QJM2"/>